<keyword evidence="2" id="KW-1133">Transmembrane helix</keyword>
<dbReference type="PANTHER" id="PTHR40466:SF1">
    <property type="entry name" value="FUNGAL PROTEIN"/>
    <property type="match status" value="1"/>
</dbReference>
<evidence type="ECO:0000256" key="1">
    <source>
        <dbReference type="SAM" id="MobiDB-lite"/>
    </source>
</evidence>
<accession>A0ABR1YIG5</accession>
<reference evidence="3 4" key="1">
    <citation type="submission" date="2024-04" db="EMBL/GenBank/DDBJ databases">
        <title>Phyllosticta paracitricarpa is synonymous to the EU quarantine fungus P. citricarpa based on phylogenomic analyses.</title>
        <authorList>
            <consortium name="Lawrence Berkeley National Laboratory"/>
            <person name="Van Ingen-Buijs V.A."/>
            <person name="Van Westerhoven A.C."/>
            <person name="Haridas S."/>
            <person name="Skiadas P."/>
            <person name="Martin F."/>
            <person name="Groenewald J.Z."/>
            <person name="Crous P.W."/>
            <person name="Seidl M.F."/>
        </authorList>
    </citation>
    <scope>NUCLEOTIDE SEQUENCE [LARGE SCALE GENOMIC DNA]</scope>
    <source>
        <strain evidence="3 4">CBS 123374</strain>
    </source>
</reference>
<evidence type="ECO:0000256" key="2">
    <source>
        <dbReference type="SAM" id="Phobius"/>
    </source>
</evidence>
<proteinExistence type="predicted"/>
<evidence type="ECO:0000313" key="3">
    <source>
        <dbReference type="EMBL" id="KAK8230428.1"/>
    </source>
</evidence>
<keyword evidence="2" id="KW-0812">Transmembrane</keyword>
<feature type="transmembrane region" description="Helical" evidence="2">
    <location>
        <begin position="51"/>
        <end position="69"/>
    </location>
</feature>
<keyword evidence="4" id="KW-1185">Reference proteome</keyword>
<dbReference type="PANTHER" id="PTHR40466">
    <property type="entry name" value="EXPRESSED PROTEIN"/>
    <property type="match status" value="1"/>
</dbReference>
<feature type="region of interest" description="Disordered" evidence="1">
    <location>
        <begin position="74"/>
        <end position="115"/>
    </location>
</feature>
<sequence>MSFVARTGFRALRANPRLAPVQRRFASETAAADKDLSKNYLKQAPKKDPELYVLWTIMAGAFGLVGYYFSRKPTSATSENPVAKVPGSEPWNSGSQGKYQYHPGGDTSQAPREAPSALNTVIIPNVNLPKELHEKYNKWGKDGY</sequence>
<dbReference type="EMBL" id="JBBWRZ010000008">
    <property type="protein sequence ID" value="KAK8230428.1"/>
    <property type="molecule type" value="Genomic_DNA"/>
</dbReference>
<name>A0ABR1YIG5_9PEZI</name>
<dbReference type="InterPro" id="IPR039965">
    <property type="entry name" value="C3H7.08c"/>
</dbReference>
<organism evidence="3 4">
    <name type="scientific">Phyllosticta capitalensis</name>
    <dbReference type="NCBI Taxonomy" id="121624"/>
    <lineage>
        <taxon>Eukaryota</taxon>
        <taxon>Fungi</taxon>
        <taxon>Dikarya</taxon>
        <taxon>Ascomycota</taxon>
        <taxon>Pezizomycotina</taxon>
        <taxon>Dothideomycetes</taxon>
        <taxon>Dothideomycetes incertae sedis</taxon>
        <taxon>Botryosphaeriales</taxon>
        <taxon>Phyllostictaceae</taxon>
        <taxon>Phyllosticta</taxon>
    </lineage>
</organism>
<evidence type="ECO:0000313" key="4">
    <source>
        <dbReference type="Proteomes" id="UP001492380"/>
    </source>
</evidence>
<protein>
    <submittedName>
        <fullName evidence="3">Uncharacterized protein</fullName>
    </submittedName>
</protein>
<comment type="caution">
    <text evidence="3">The sequence shown here is derived from an EMBL/GenBank/DDBJ whole genome shotgun (WGS) entry which is preliminary data.</text>
</comment>
<keyword evidence="2" id="KW-0472">Membrane</keyword>
<dbReference type="Proteomes" id="UP001492380">
    <property type="component" value="Unassembled WGS sequence"/>
</dbReference>
<gene>
    <name evidence="3" type="ORF">HDK90DRAFT_321219</name>
</gene>